<protein>
    <recommendedName>
        <fullName evidence="4">C2H2-type domain-containing protein</fullName>
    </recommendedName>
</protein>
<reference evidence="2 3" key="1">
    <citation type="journal article" date="2024" name="J Genomics">
        <title>Draft genome sequencing and assembly of Favolaschia claudopus CIRM-BRFM 2984 isolated from oak limbs.</title>
        <authorList>
            <person name="Navarro D."/>
            <person name="Drula E."/>
            <person name="Chaduli D."/>
            <person name="Cazenave R."/>
            <person name="Ahrendt S."/>
            <person name="Wang J."/>
            <person name="Lipzen A."/>
            <person name="Daum C."/>
            <person name="Barry K."/>
            <person name="Grigoriev I.V."/>
            <person name="Favel A."/>
            <person name="Rosso M.N."/>
            <person name="Martin F."/>
        </authorList>
    </citation>
    <scope>NUCLEOTIDE SEQUENCE [LARGE SCALE GENOMIC DNA]</scope>
    <source>
        <strain evidence="2 3">CIRM-BRFM 2984</strain>
    </source>
</reference>
<evidence type="ECO:0000256" key="1">
    <source>
        <dbReference type="SAM" id="MobiDB-lite"/>
    </source>
</evidence>
<name>A0AAW0BA85_9AGAR</name>
<feature type="region of interest" description="Disordered" evidence="1">
    <location>
        <begin position="446"/>
        <end position="465"/>
    </location>
</feature>
<evidence type="ECO:0008006" key="4">
    <source>
        <dbReference type="Google" id="ProtNLM"/>
    </source>
</evidence>
<proteinExistence type="predicted"/>
<dbReference type="AlphaFoldDB" id="A0AAW0BA85"/>
<evidence type="ECO:0000313" key="2">
    <source>
        <dbReference type="EMBL" id="KAK7022473.1"/>
    </source>
</evidence>
<gene>
    <name evidence="2" type="ORF">R3P38DRAFT_2533277</name>
</gene>
<feature type="non-terminal residue" evidence="2">
    <location>
        <position position="1"/>
    </location>
</feature>
<comment type="caution">
    <text evidence="2">The sequence shown here is derived from an EMBL/GenBank/DDBJ whole genome shotgun (WGS) entry which is preliminary data.</text>
</comment>
<keyword evidence="3" id="KW-1185">Reference proteome</keyword>
<sequence>PQKYNPHVDIDGKQISKASILKDLMQGRSPRLSTDRTRRVAGISAFSSGSGPLHIGFDGPTGAPSLRVGNPVATIVVCENNYFLAIAQVNTIILGTHPVDSILLDLLPDRGTKVSFQIFQLLSTDSEDDPAGQLDWKWSLRFDSKSIRDVPGCLVYPLNPTISNRVPGKPTYLFSSEVLVTVAASIHSQLNGSVNTTPPTVQRSETFPYRSEVRRSGKACFHVEPDLGRSHGRGELGDSFLDSPFLCAKCDPHVPISKKNYQRILEHNGAHILYDDSVAATDQPCGLCLRPFPMCTFVFQKKAGSAAARQIDWTHSTCRNPLKFQMAAASRSSETSPCTNHLIQCPLDCGIVIWTYNLTTHYRLYHNLKSLNNIPLVYQTTELELNRMQKVWENRQNYPATRKKKNKTKPQLLISDAHRSTMAFRRVAVDLKFVYNHIDCTNTGTSRQKTAKIRPNPKTRETTPPRDTFIVESSTILTALQSHWIFARSNKRRRTHLEFPKYPTATTTTSLSTWRRSLLALARYHPLKTMKRIR</sequence>
<dbReference type="Proteomes" id="UP001362999">
    <property type="component" value="Unassembled WGS sequence"/>
</dbReference>
<dbReference type="EMBL" id="JAWWNJ010000037">
    <property type="protein sequence ID" value="KAK7022473.1"/>
    <property type="molecule type" value="Genomic_DNA"/>
</dbReference>
<evidence type="ECO:0000313" key="3">
    <source>
        <dbReference type="Proteomes" id="UP001362999"/>
    </source>
</evidence>
<accession>A0AAW0BA85</accession>
<organism evidence="2 3">
    <name type="scientific">Favolaschia claudopus</name>
    <dbReference type="NCBI Taxonomy" id="2862362"/>
    <lineage>
        <taxon>Eukaryota</taxon>
        <taxon>Fungi</taxon>
        <taxon>Dikarya</taxon>
        <taxon>Basidiomycota</taxon>
        <taxon>Agaricomycotina</taxon>
        <taxon>Agaricomycetes</taxon>
        <taxon>Agaricomycetidae</taxon>
        <taxon>Agaricales</taxon>
        <taxon>Marasmiineae</taxon>
        <taxon>Mycenaceae</taxon>
        <taxon>Favolaschia</taxon>
    </lineage>
</organism>